<gene>
    <name evidence="1" type="ORF">MMOR_08400</name>
</gene>
<proteinExistence type="predicted"/>
<reference evidence="1 2" key="1">
    <citation type="journal article" date="2019" name="Emerg. Microbes Infect.">
        <title>Comprehensive subspecies identification of 175 nontuberculous mycobacteria species based on 7547 genomic profiles.</title>
        <authorList>
            <person name="Matsumoto Y."/>
            <person name="Kinjo T."/>
            <person name="Motooka D."/>
            <person name="Nabeya D."/>
            <person name="Jung N."/>
            <person name="Uechi K."/>
            <person name="Horii T."/>
            <person name="Iida T."/>
            <person name="Fujita J."/>
            <person name="Nakamura S."/>
        </authorList>
    </citation>
    <scope>NUCLEOTIDE SEQUENCE [LARGE SCALE GENOMIC DNA]</scope>
    <source>
        <strain evidence="1 2">JCM 6375</strain>
    </source>
</reference>
<evidence type="ECO:0000313" key="2">
    <source>
        <dbReference type="Proteomes" id="UP000466681"/>
    </source>
</evidence>
<name>A0AAD1H8B9_9MYCO</name>
<dbReference type="EMBL" id="AP022560">
    <property type="protein sequence ID" value="BBW99903.1"/>
    <property type="molecule type" value="Genomic_DNA"/>
</dbReference>
<protein>
    <submittedName>
        <fullName evidence="1">Uncharacterized protein</fullName>
    </submittedName>
</protein>
<keyword evidence="2" id="KW-1185">Reference proteome</keyword>
<sequence length="170" mass="18600">MEAIPAEQDHQIFDHLLAAGTTAGQRWNWVGRRNGEALIEIETLWTVGGEYPGHWPKPAHGWTLTIEGDPSMRTHSMSLASFTRDATIEEHVRSASVATGMQILNAVPAVCEAPPGFASTLPLIRSHTGSGDCTGVNGYCRRVTKKEVRAATVTSARKRGCDCLRYITLW</sequence>
<dbReference type="AlphaFoldDB" id="A0AAD1H8B9"/>
<evidence type="ECO:0000313" key="1">
    <source>
        <dbReference type="EMBL" id="BBW99903.1"/>
    </source>
</evidence>
<accession>A0AAD1H8B9</accession>
<dbReference type="KEGG" id="mmor:MMOR_08400"/>
<dbReference type="Proteomes" id="UP000466681">
    <property type="component" value="Chromosome"/>
</dbReference>
<organism evidence="1 2">
    <name type="scientific">Mycolicibacterium moriokaense</name>
    <dbReference type="NCBI Taxonomy" id="39691"/>
    <lineage>
        <taxon>Bacteria</taxon>
        <taxon>Bacillati</taxon>
        <taxon>Actinomycetota</taxon>
        <taxon>Actinomycetes</taxon>
        <taxon>Mycobacteriales</taxon>
        <taxon>Mycobacteriaceae</taxon>
        <taxon>Mycolicibacterium</taxon>
    </lineage>
</organism>